<reference evidence="13" key="1">
    <citation type="submission" date="2022-02" db="EMBL/GenBank/DDBJ databases">
        <authorList>
            <person name="Henning P.M."/>
            <person name="McCubbin A.G."/>
            <person name="Shore J.S."/>
        </authorList>
    </citation>
    <scope>NUCLEOTIDE SEQUENCE</scope>
    <source>
        <strain evidence="13">F60SS</strain>
        <tissue evidence="13">Leaves</tissue>
    </source>
</reference>
<dbReference type="InterPro" id="IPR051502">
    <property type="entry name" value="RLP_Defense_Trigger"/>
</dbReference>
<dbReference type="OrthoDB" id="827707at2759"/>
<dbReference type="SMART" id="SM00369">
    <property type="entry name" value="LRR_TYP"/>
    <property type="match status" value="12"/>
</dbReference>
<evidence type="ECO:0008006" key="15">
    <source>
        <dbReference type="Google" id="ProtNLM"/>
    </source>
</evidence>
<keyword evidence="11" id="KW-0325">Glycoprotein</keyword>
<dbReference type="PANTHER" id="PTHR48062:SF21">
    <property type="entry name" value="RECEPTOR-LIKE PROTEIN 12"/>
    <property type="match status" value="1"/>
</dbReference>
<dbReference type="Proteomes" id="UP001141552">
    <property type="component" value="Unassembled WGS sequence"/>
</dbReference>
<keyword evidence="6" id="KW-0732">Signal</keyword>
<dbReference type="InterPro" id="IPR032675">
    <property type="entry name" value="LRR_dom_sf"/>
</dbReference>
<dbReference type="InterPro" id="IPR001611">
    <property type="entry name" value="Leu-rich_rpt"/>
</dbReference>
<evidence type="ECO:0000256" key="10">
    <source>
        <dbReference type="ARBA" id="ARBA00023170"/>
    </source>
</evidence>
<dbReference type="SUPFAM" id="SSF52058">
    <property type="entry name" value="L domain-like"/>
    <property type="match status" value="3"/>
</dbReference>
<comment type="similarity">
    <text evidence="2">Belongs to the RLP family.</text>
</comment>
<keyword evidence="14" id="KW-1185">Reference proteome</keyword>
<keyword evidence="4" id="KW-0433">Leucine-rich repeat</keyword>
<keyword evidence="3" id="KW-1003">Cell membrane</keyword>
<dbReference type="FunFam" id="3.80.10.10:FF:000111">
    <property type="entry name" value="LRR receptor-like serine/threonine-protein kinase ERECTA"/>
    <property type="match status" value="1"/>
</dbReference>
<protein>
    <recommendedName>
        <fullName evidence="15">Leucine-rich repeat-containing N-terminal plant-type domain-containing protein</fullName>
    </recommendedName>
</protein>
<keyword evidence="5 12" id="KW-0812">Transmembrane</keyword>
<dbReference type="EMBL" id="JAKUCV010001803">
    <property type="protein sequence ID" value="KAJ4845011.1"/>
    <property type="molecule type" value="Genomic_DNA"/>
</dbReference>
<evidence type="ECO:0000256" key="11">
    <source>
        <dbReference type="ARBA" id="ARBA00023180"/>
    </source>
</evidence>
<accession>A0A9Q0JJK2</accession>
<dbReference type="AlphaFoldDB" id="A0A9Q0JJK2"/>
<gene>
    <name evidence="13" type="ORF">Tsubulata_045509</name>
</gene>
<evidence type="ECO:0000256" key="4">
    <source>
        <dbReference type="ARBA" id="ARBA00022614"/>
    </source>
</evidence>
<evidence type="ECO:0000313" key="13">
    <source>
        <dbReference type="EMBL" id="KAJ4845011.1"/>
    </source>
</evidence>
<organism evidence="13 14">
    <name type="scientific">Turnera subulata</name>
    <dbReference type="NCBI Taxonomy" id="218843"/>
    <lineage>
        <taxon>Eukaryota</taxon>
        <taxon>Viridiplantae</taxon>
        <taxon>Streptophyta</taxon>
        <taxon>Embryophyta</taxon>
        <taxon>Tracheophyta</taxon>
        <taxon>Spermatophyta</taxon>
        <taxon>Magnoliopsida</taxon>
        <taxon>eudicotyledons</taxon>
        <taxon>Gunneridae</taxon>
        <taxon>Pentapetalae</taxon>
        <taxon>rosids</taxon>
        <taxon>fabids</taxon>
        <taxon>Malpighiales</taxon>
        <taxon>Passifloraceae</taxon>
        <taxon>Turnera</taxon>
    </lineage>
</organism>
<dbReference type="SMART" id="SM00365">
    <property type="entry name" value="LRR_SD22"/>
    <property type="match status" value="5"/>
</dbReference>
<evidence type="ECO:0000256" key="3">
    <source>
        <dbReference type="ARBA" id="ARBA00022475"/>
    </source>
</evidence>
<evidence type="ECO:0000313" key="14">
    <source>
        <dbReference type="Proteomes" id="UP001141552"/>
    </source>
</evidence>
<reference evidence="13" key="2">
    <citation type="journal article" date="2023" name="Plants (Basel)">
        <title>Annotation of the Turnera subulata (Passifloraceae) Draft Genome Reveals the S-Locus Evolved after the Divergence of Turneroideae from Passifloroideae in a Stepwise Manner.</title>
        <authorList>
            <person name="Henning P.M."/>
            <person name="Roalson E.H."/>
            <person name="Mir W."/>
            <person name="McCubbin A.G."/>
            <person name="Shore J.S."/>
        </authorList>
    </citation>
    <scope>NUCLEOTIDE SEQUENCE</scope>
    <source>
        <strain evidence="13">F60SS</strain>
    </source>
</reference>
<evidence type="ECO:0000256" key="2">
    <source>
        <dbReference type="ARBA" id="ARBA00009592"/>
    </source>
</evidence>
<evidence type="ECO:0000256" key="9">
    <source>
        <dbReference type="ARBA" id="ARBA00023136"/>
    </source>
</evidence>
<dbReference type="Pfam" id="PF13855">
    <property type="entry name" value="LRR_8"/>
    <property type="match status" value="5"/>
</dbReference>
<evidence type="ECO:0000256" key="7">
    <source>
        <dbReference type="ARBA" id="ARBA00022737"/>
    </source>
</evidence>
<evidence type="ECO:0000256" key="12">
    <source>
        <dbReference type="SAM" id="Phobius"/>
    </source>
</evidence>
<keyword evidence="7" id="KW-0677">Repeat</keyword>
<sequence>MGVSSSLKYLYLHSNQLQGPIAELSNFTLLEGLDLGGNKFNKSILSYIKRFSSLKYLSLENNQLRGSIDVTELNTLGNLETLYLDRNEISGFVTSTGEAGFLQLSKLEELDLSGNQFNNSIWSSLRALPSLKHLDLEENHLKGPVDMQALQDLTTATTLEELDMIGSFLDEEAFRAIGAVTSLKKLFLWEVDGRLPTTGLPALENLEVLDLSDSALNNSFLILKTVGNMSSLKDLRLDNCGLSGTIPSTFGGLENLRSIDLSNNNLQIPISLRPFFNLTKLKFLHVGNNEIYGETEDYNVTPKFNLEYLDLSGHASNETFIPKFLYHQNSLQGVDLSHAITMKSEFPHWLLVNNTQLRSLHLANNSLSGPLQLPMHPHMNLTDLDISINFFHGQIPGAITTYLPRLKWFNTSKNHFRNGIMDWMYSLTVLDLSNNELQDGMPEFLTPKQCSLSTLLLSNNSITGVIPDSLSNCSSLRQMDVSNNRLSGKIPEWMGNMDNLEFLSLSQNEFTGTLPNDFNPPSLQYVYLSKNNLQGSLEKAFHSCRALVTLDLSHNKFSGGIPDWIDLLSQLSFLVLSYNKLAGEMPIQLCKLEQLSILDLSGNNFFGPILPCLRPSSNWYRISIEPAAAYAPEGQQQSIEVTAKNASYAYPSSILQYMSGIDLSCNNFTGEIPHELGLLGNIKLLNLSHNSLTGEIPPTFSKLREIETLDLSFNNLNGTIPPQLIGLYSLSAFSVAHNNLSGKTPERVAQFGTFEEGSYRDNPYLCGPPLNKSCSETVEPQGRNATTSGEGEEEGGFMDMGALYVTFVASYAVAMVATCVVLYINPRWRRALFYFLEQKFFNCYYFLLDNVPLLPRLGLS</sequence>
<comment type="subcellular location">
    <subcellularLocation>
        <location evidence="1">Cell membrane</location>
        <topology evidence="1">Single-pass type I membrane protein</topology>
    </subcellularLocation>
</comment>
<keyword evidence="8 12" id="KW-1133">Transmembrane helix</keyword>
<dbReference type="PANTHER" id="PTHR48062">
    <property type="entry name" value="RECEPTOR-LIKE PROTEIN 14"/>
    <property type="match status" value="1"/>
</dbReference>
<proteinExistence type="inferred from homology"/>
<keyword evidence="10" id="KW-0675">Receptor</keyword>
<feature type="transmembrane region" description="Helical" evidence="12">
    <location>
        <begin position="802"/>
        <end position="824"/>
    </location>
</feature>
<comment type="caution">
    <text evidence="13">The sequence shown here is derived from an EMBL/GenBank/DDBJ whole genome shotgun (WGS) entry which is preliminary data.</text>
</comment>
<dbReference type="Gene3D" id="3.80.10.10">
    <property type="entry name" value="Ribonuclease Inhibitor"/>
    <property type="match status" value="4"/>
</dbReference>
<evidence type="ECO:0000256" key="1">
    <source>
        <dbReference type="ARBA" id="ARBA00004251"/>
    </source>
</evidence>
<evidence type="ECO:0000256" key="6">
    <source>
        <dbReference type="ARBA" id="ARBA00022729"/>
    </source>
</evidence>
<evidence type="ECO:0000256" key="8">
    <source>
        <dbReference type="ARBA" id="ARBA00022989"/>
    </source>
</evidence>
<dbReference type="GO" id="GO:0005886">
    <property type="term" value="C:plasma membrane"/>
    <property type="evidence" value="ECO:0007669"/>
    <property type="project" value="UniProtKB-SubCell"/>
</dbReference>
<dbReference type="InterPro" id="IPR003591">
    <property type="entry name" value="Leu-rich_rpt_typical-subtyp"/>
</dbReference>
<keyword evidence="9 12" id="KW-0472">Membrane</keyword>
<dbReference type="Pfam" id="PF00560">
    <property type="entry name" value="LRR_1"/>
    <property type="match status" value="2"/>
</dbReference>
<dbReference type="FunFam" id="3.80.10.10:FF:000095">
    <property type="entry name" value="LRR receptor-like serine/threonine-protein kinase GSO1"/>
    <property type="match status" value="1"/>
</dbReference>
<name>A0A9Q0JJK2_9ROSI</name>
<evidence type="ECO:0000256" key="5">
    <source>
        <dbReference type="ARBA" id="ARBA00022692"/>
    </source>
</evidence>